<evidence type="ECO:0000313" key="3">
    <source>
        <dbReference type="Proteomes" id="UP001287282"/>
    </source>
</evidence>
<evidence type="ECO:0000313" key="2">
    <source>
        <dbReference type="EMBL" id="MDV2687547.1"/>
    </source>
</evidence>
<feature type="non-terminal residue" evidence="2">
    <location>
        <position position="1"/>
    </location>
</feature>
<keyword evidence="3" id="KW-1185">Reference proteome</keyword>
<dbReference type="EMBL" id="JAWJBA010000885">
    <property type="protein sequence ID" value="MDV2687547.1"/>
    <property type="molecule type" value="Genomic_DNA"/>
</dbReference>
<feature type="non-terminal residue" evidence="2">
    <location>
        <position position="81"/>
    </location>
</feature>
<sequence length="81" mass="9235">TIEALLDEKEVPPEKYEHFLTILQFSRKMAAHHEESAEPSPTNDGNQELGLLSDNNLNDQLLLVSSLADKNIRPFFNEIEE</sequence>
<feature type="region of interest" description="Disordered" evidence="1">
    <location>
        <begin position="30"/>
        <end position="52"/>
    </location>
</feature>
<reference evidence="2 3" key="1">
    <citation type="submission" date="2023-10" db="EMBL/GenBank/DDBJ databases">
        <title>Screening of Alkalihalobacillus lindianensis BZ-TG-R113 and Its Alleviation of Salt Stress on Rapeseed Growth.</title>
        <authorList>
            <person name="Zhao B."/>
            <person name="Guo T."/>
        </authorList>
    </citation>
    <scope>NUCLEOTIDE SEQUENCE [LARGE SCALE GENOMIC DNA]</scope>
    <source>
        <strain evidence="2 3">BZ-TG-R113</strain>
    </source>
</reference>
<protein>
    <submittedName>
        <fullName evidence="2">Tetratricopeptide repeat protein</fullName>
    </submittedName>
</protein>
<gene>
    <name evidence="2" type="ORF">RYX56_24675</name>
</gene>
<comment type="caution">
    <text evidence="2">The sequence shown here is derived from an EMBL/GenBank/DDBJ whole genome shotgun (WGS) entry which is preliminary data.</text>
</comment>
<name>A0ABU3XI26_9BACI</name>
<proteinExistence type="predicted"/>
<accession>A0ABU3XI26</accession>
<dbReference type="Proteomes" id="UP001287282">
    <property type="component" value="Unassembled WGS sequence"/>
</dbReference>
<organism evidence="2 3">
    <name type="scientific">Alkalihalophilus lindianensis</name>
    <dbReference type="NCBI Taxonomy" id="1630542"/>
    <lineage>
        <taxon>Bacteria</taxon>
        <taxon>Bacillati</taxon>
        <taxon>Bacillota</taxon>
        <taxon>Bacilli</taxon>
        <taxon>Bacillales</taxon>
        <taxon>Bacillaceae</taxon>
        <taxon>Alkalihalophilus</taxon>
    </lineage>
</organism>
<evidence type="ECO:0000256" key="1">
    <source>
        <dbReference type="SAM" id="MobiDB-lite"/>
    </source>
</evidence>